<dbReference type="RefSeq" id="XP_031010202.1">
    <property type="nucleotide sequence ID" value="XM_031165736.1"/>
</dbReference>
<name>A0A366QH58_9HYPO</name>
<keyword evidence="3" id="KW-1185">Reference proteome</keyword>
<dbReference type="OrthoDB" id="5102889at2759"/>
<dbReference type="AlphaFoldDB" id="A0A366QH58"/>
<feature type="region of interest" description="Disordered" evidence="1">
    <location>
        <begin position="195"/>
        <end position="243"/>
    </location>
</feature>
<sequence>MAHGGCEKRGMQSYSACQPLFPMYQIRDMQLQAADHDLDALTCEGTLDDIRELPSDARRAVLQKYLVTREPILMQEPTGWSNEESIKRFILLRELLKEDKCRQSLLLEARRVFYEDNSFIVSFEDFSRFLDDMLGSWEDAAAVETLVRDLKVRVRRDDCQCGQLMKYMRHTSYFCAMPQLRTITFEWSDSLEDATGNDGDVTSSDESYWNDDRTDDSEESSDTLRWESSDDDSSWSLDEGVEG</sequence>
<evidence type="ECO:0000313" key="3">
    <source>
        <dbReference type="Proteomes" id="UP000253153"/>
    </source>
</evidence>
<feature type="compositionally biased region" description="Acidic residues" evidence="1">
    <location>
        <begin position="229"/>
        <end position="243"/>
    </location>
</feature>
<evidence type="ECO:0000256" key="1">
    <source>
        <dbReference type="SAM" id="MobiDB-lite"/>
    </source>
</evidence>
<comment type="caution">
    <text evidence="2">The sequence shown here is derived from an EMBL/GenBank/DDBJ whole genome shotgun (WGS) entry which is preliminary data.</text>
</comment>
<protein>
    <submittedName>
        <fullName evidence="2">Uncharacterized protein</fullName>
    </submittedName>
</protein>
<organism evidence="2 3">
    <name type="scientific">Fusarium coffeatum</name>
    <dbReference type="NCBI Taxonomy" id="231269"/>
    <lineage>
        <taxon>Eukaryota</taxon>
        <taxon>Fungi</taxon>
        <taxon>Dikarya</taxon>
        <taxon>Ascomycota</taxon>
        <taxon>Pezizomycotina</taxon>
        <taxon>Sordariomycetes</taxon>
        <taxon>Hypocreomycetidae</taxon>
        <taxon>Hypocreales</taxon>
        <taxon>Nectriaceae</taxon>
        <taxon>Fusarium</taxon>
        <taxon>Fusarium incarnatum-equiseti species complex</taxon>
    </lineage>
</organism>
<gene>
    <name evidence="2" type="ORF">FIESC28_11616</name>
</gene>
<evidence type="ECO:0000313" key="2">
    <source>
        <dbReference type="EMBL" id="RBR04167.1"/>
    </source>
</evidence>
<dbReference type="GeneID" id="42001032"/>
<reference evidence="2 3" key="1">
    <citation type="submission" date="2018-06" db="EMBL/GenBank/DDBJ databases">
        <title>Fusarium incarnatum-equiseti species complex species 28.</title>
        <authorList>
            <person name="Gardiner D.M."/>
        </authorList>
    </citation>
    <scope>NUCLEOTIDE SEQUENCE [LARGE SCALE GENOMIC DNA]</scope>
    <source>
        <strain evidence="2 3">FIESC_28</strain>
    </source>
</reference>
<dbReference type="Proteomes" id="UP000253153">
    <property type="component" value="Unassembled WGS sequence"/>
</dbReference>
<dbReference type="EMBL" id="QKXC01000433">
    <property type="protein sequence ID" value="RBR04167.1"/>
    <property type="molecule type" value="Genomic_DNA"/>
</dbReference>
<accession>A0A366QH58</accession>
<proteinExistence type="predicted"/>